<evidence type="ECO:0000256" key="3">
    <source>
        <dbReference type="ARBA" id="ARBA00022679"/>
    </source>
</evidence>
<dbReference type="GO" id="GO:0016779">
    <property type="term" value="F:nucleotidyltransferase activity"/>
    <property type="evidence" value="ECO:0007669"/>
    <property type="project" value="UniProtKB-KW"/>
</dbReference>
<proteinExistence type="inferred from homology"/>
<reference evidence="11" key="1">
    <citation type="submission" date="2024-07" db="EMBL/GenBank/DDBJ databases">
        <authorList>
            <person name="Kim Y.J."/>
            <person name="Jeong J.Y."/>
        </authorList>
    </citation>
    <scope>NUCLEOTIDE SEQUENCE</scope>
    <source>
        <strain evidence="11">GIHE-MW2</strain>
    </source>
</reference>
<dbReference type="Pfam" id="PF01909">
    <property type="entry name" value="NTP_transf_2"/>
    <property type="match status" value="1"/>
</dbReference>
<organism evidence="11">
    <name type="scientific">Planktothricoides raciborskii GIHE-MW2</name>
    <dbReference type="NCBI Taxonomy" id="2792601"/>
    <lineage>
        <taxon>Bacteria</taxon>
        <taxon>Bacillati</taxon>
        <taxon>Cyanobacteriota</taxon>
        <taxon>Cyanophyceae</taxon>
        <taxon>Oscillatoriophycideae</taxon>
        <taxon>Oscillatoriales</taxon>
        <taxon>Oscillatoriaceae</taxon>
        <taxon>Planktothricoides</taxon>
    </lineage>
</organism>
<evidence type="ECO:0000256" key="2">
    <source>
        <dbReference type="ARBA" id="ARBA00022649"/>
    </source>
</evidence>
<keyword evidence="2" id="KW-1277">Toxin-antitoxin system</keyword>
<dbReference type="PANTHER" id="PTHR33571">
    <property type="entry name" value="SSL8005 PROTEIN"/>
    <property type="match status" value="1"/>
</dbReference>
<evidence type="ECO:0000256" key="9">
    <source>
        <dbReference type="ARBA" id="ARBA00038276"/>
    </source>
</evidence>
<evidence type="ECO:0000259" key="10">
    <source>
        <dbReference type="Pfam" id="PF01909"/>
    </source>
</evidence>
<dbReference type="GO" id="GO:0046872">
    <property type="term" value="F:metal ion binding"/>
    <property type="evidence" value="ECO:0007669"/>
    <property type="project" value="UniProtKB-KW"/>
</dbReference>
<dbReference type="InterPro" id="IPR043519">
    <property type="entry name" value="NT_sf"/>
</dbReference>
<evidence type="ECO:0000256" key="8">
    <source>
        <dbReference type="ARBA" id="ARBA00022842"/>
    </source>
</evidence>
<keyword evidence="3" id="KW-0808">Transferase</keyword>
<evidence type="ECO:0000256" key="6">
    <source>
        <dbReference type="ARBA" id="ARBA00022741"/>
    </source>
</evidence>
<comment type="cofactor">
    <cofactor evidence="1">
        <name>Mg(2+)</name>
        <dbReference type="ChEBI" id="CHEBI:18420"/>
    </cofactor>
</comment>
<protein>
    <submittedName>
        <fullName evidence="11">Nucleotidyltransferase family protein</fullName>
    </submittedName>
</protein>
<keyword evidence="4" id="KW-0548">Nucleotidyltransferase</keyword>
<keyword evidence="6" id="KW-0547">Nucleotide-binding</keyword>
<comment type="similarity">
    <text evidence="9">Belongs to the MntA antitoxin family.</text>
</comment>
<dbReference type="InterPro" id="IPR052038">
    <property type="entry name" value="Type-VII_TA_antitoxin"/>
</dbReference>
<keyword evidence="8" id="KW-0460">Magnesium</keyword>
<evidence type="ECO:0000256" key="4">
    <source>
        <dbReference type="ARBA" id="ARBA00022695"/>
    </source>
</evidence>
<dbReference type="AlphaFoldDB" id="A0AAU8JLW4"/>
<dbReference type="CDD" id="cd05403">
    <property type="entry name" value="NT_KNTase_like"/>
    <property type="match status" value="1"/>
</dbReference>
<sequence>MTLKPQPPQIESSMIQQRLNLSLEQINQFCRENQIQELAIFGSVLRDDFNPDSDLDFLVVFDPKRKLSLMDLVGIQYQLEDLTGRNVDLIEKRSILNSHNWIRRQNIFSTAQIIYESRPILSA</sequence>
<keyword evidence="5" id="KW-0479">Metal-binding</keyword>
<dbReference type="GO" id="GO:0005524">
    <property type="term" value="F:ATP binding"/>
    <property type="evidence" value="ECO:0007669"/>
    <property type="project" value="UniProtKB-KW"/>
</dbReference>
<evidence type="ECO:0000313" key="11">
    <source>
        <dbReference type="EMBL" id="XCM39476.1"/>
    </source>
</evidence>
<gene>
    <name evidence="11" type="ORF">ABWT76_002409</name>
</gene>
<accession>A0AAU8JLW4</accession>
<evidence type="ECO:0000256" key="1">
    <source>
        <dbReference type="ARBA" id="ARBA00001946"/>
    </source>
</evidence>
<evidence type="ECO:0000256" key="7">
    <source>
        <dbReference type="ARBA" id="ARBA00022840"/>
    </source>
</evidence>
<dbReference type="InterPro" id="IPR002934">
    <property type="entry name" value="Polymerase_NTP_transf_dom"/>
</dbReference>
<dbReference type="RefSeq" id="WP_231636938.1">
    <property type="nucleotide sequence ID" value="NZ_CP159837.1"/>
</dbReference>
<name>A0AAU8JLW4_9CYAN</name>
<dbReference type="PANTHER" id="PTHR33571:SF12">
    <property type="entry name" value="BSL3053 PROTEIN"/>
    <property type="match status" value="1"/>
</dbReference>
<dbReference type="EMBL" id="CP159837">
    <property type="protein sequence ID" value="XCM39476.1"/>
    <property type="molecule type" value="Genomic_DNA"/>
</dbReference>
<dbReference type="Gene3D" id="3.30.460.10">
    <property type="entry name" value="Beta Polymerase, domain 2"/>
    <property type="match status" value="1"/>
</dbReference>
<dbReference type="SUPFAM" id="SSF81301">
    <property type="entry name" value="Nucleotidyltransferase"/>
    <property type="match status" value="1"/>
</dbReference>
<evidence type="ECO:0000256" key="5">
    <source>
        <dbReference type="ARBA" id="ARBA00022723"/>
    </source>
</evidence>
<feature type="domain" description="Polymerase nucleotidyl transferase" evidence="10">
    <location>
        <begin position="24"/>
        <end position="101"/>
    </location>
</feature>
<keyword evidence="7" id="KW-0067">ATP-binding</keyword>